<organism evidence="2 3">
    <name type="scientific">Enterobacillus tribolii</name>
    <dbReference type="NCBI Taxonomy" id="1487935"/>
    <lineage>
        <taxon>Bacteria</taxon>
        <taxon>Pseudomonadati</taxon>
        <taxon>Pseudomonadota</taxon>
        <taxon>Gammaproteobacteria</taxon>
        <taxon>Enterobacterales</taxon>
        <taxon>Hafniaceae</taxon>
        <taxon>Enterobacillus</taxon>
    </lineage>
</organism>
<keyword evidence="1" id="KW-0812">Transmembrane</keyword>
<sequence>MIRKILAGFMVLILIGWVSVFFIPEMNYRESDFIRYNFFTPSEIKNIPRISDEYHFEYVPEGVDRKSSSSIIRFCNVGNKEKAYETLQAYASKLSIPMKYDYSPEDEQSESVFYVVNGSGVYWASCVSVIFDK</sequence>
<evidence type="ECO:0000313" key="2">
    <source>
        <dbReference type="EMBL" id="RDK89374.1"/>
    </source>
</evidence>
<dbReference type="OrthoDB" id="6608259at2"/>
<proteinExistence type="predicted"/>
<dbReference type="Proteomes" id="UP000254848">
    <property type="component" value="Unassembled WGS sequence"/>
</dbReference>
<keyword evidence="1" id="KW-0472">Membrane</keyword>
<dbReference type="EMBL" id="QRAP01000007">
    <property type="protein sequence ID" value="RDK89374.1"/>
    <property type="molecule type" value="Genomic_DNA"/>
</dbReference>
<keyword evidence="3" id="KW-1185">Reference proteome</keyword>
<name>A0A370QLZ1_9GAMM</name>
<feature type="transmembrane region" description="Helical" evidence="1">
    <location>
        <begin position="5"/>
        <end position="23"/>
    </location>
</feature>
<comment type="caution">
    <text evidence="2">The sequence shown here is derived from an EMBL/GenBank/DDBJ whole genome shotgun (WGS) entry which is preliminary data.</text>
</comment>
<dbReference type="RefSeq" id="WP_115459256.1">
    <property type="nucleotide sequence ID" value="NZ_QRAP01000007.1"/>
</dbReference>
<accession>A0A370QLZ1</accession>
<dbReference type="AlphaFoldDB" id="A0A370QLZ1"/>
<reference evidence="2 3" key="1">
    <citation type="submission" date="2018-07" db="EMBL/GenBank/DDBJ databases">
        <title>Genomic Encyclopedia of Type Strains, Phase IV (KMG-IV): sequencing the most valuable type-strain genomes for metagenomic binning, comparative biology and taxonomic classification.</title>
        <authorList>
            <person name="Goeker M."/>
        </authorList>
    </citation>
    <scope>NUCLEOTIDE SEQUENCE [LARGE SCALE GENOMIC DNA]</scope>
    <source>
        <strain evidence="2 3">DSM 103736</strain>
    </source>
</reference>
<protein>
    <submittedName>
        <fullName evidence="2">Uncharacterized protein</fullName>
    </submittedName>
</protein>
<keyword evidence="1" id="KW-1133">Transmembrane helix</keyword>
<gene>
    <name evidence="2" type="ORF">C8D90_10725</name>
</gene>
<evidence type="ECO:0000256" key="1">
    <source>
        <dbReference type="SAM" id="Phobius"/>
    </source>
</evidence>
<evidence type="ECO:0000313" key="3">
    <source>
        <dbReference type="Proteomes" id="UP000254848"/>
    </source>
</evidence>